<reference evidence="4 5" key="1">
    <citation type="journal article" date="2023" name="Mol. Biol. Evol.">
        <title>Genomics of Secondarily Temperate Adaptation in the Only Non-Antarctic Icefish.</title>
        <authorList>
            <person name="Rivera-Colon A.G."/>
            <person name="Rayamajhi N."/>
            <person name="Minhas B.F."/>
            <person name="Madrigal G."/>
            <person name="Bilyk K.T."/>
            <person name="Yoon V."/>
            <person name="Hune M."/>
            <person name="Gregory S."/>
            <person name="Cheng C.H.C."/>
            <person name="Catchen J.M."/>
        </authorList>
    </citation>
    <scope>NUCLEOTIDE SEQUENCE [LARGE SCALE GENOMIC DNA]</scope>
    <source>
        <strain evidence="4">JC2023a</strain>
    </source>
</reference>
<dbReference type="GO" id="GO:0005524">
    <property type="term" value="F:ATP binding"/>
    <property type="evidence" value="ECO:0007669"/>
    <property type="project" value="UniProtKB-UniRule"/>
</dbReference>
<evidence type="ECO:0000313" key="5">
    <source>
        <dbReference type="Proteomes" id="UP001335648"/>
    </source>
</evidence>
<dbReference type="EMBL" id="JAULUE010002054">
    <property type="protein sequence ID" value="KAK5895480.1"/>
    <property type="molecule type" value="Genomic_DNA"/>
</dbReference>
<dbReference type="InterPro" id="IPR017441">
    <property type="entry name" value="Protein_kinase_ATP_BS"/>
</dbReference>
<dbReference type="Gene3D" id="3.30.200.20">
    <property type="entry name" value="Phosphorylase Kinase, domain 1"/>
    <property type="match status" value="1"/>
</dbReference>
<feature type="compositionally biased region" description="Low complexity" evidence="2">
    <location>
        <begin position="8"/>
        <end position="24"/>
    </location>
</feature>
<feature type="binding site" evidence="1">
    <location>
        <position position="150"/>
    </location>
    <ligand>
        <name>ATP</name>
        <dbReference type="ChEBI" id="CHEBI:30616"/>
    </ligand>
</feature>
<accession>A0AAN8C1P4</accession>
<feature type="domain" description="Protein kinase" evidence="3">
    <location>
        <begin position="123"/>
        <end position="180"/>
    </location>
</feature>
<dbReference type="SUPFAM" id="SSF56112">
    <property type="entry name" value="Protein kinase-like (PK-like)"/>
    <property type="match status" value="1"/>
</dbReference>
<name>A0AAN8C1P4_9TELE</name>
<keyword evidence="5" id="KW-1185">Reference proteome</keyword>
<proteinExistence type="predicted"/>
<dbReference type="GO" id="GO:0004672">
    <property type="term" value="F:protein kinase activity"/>
    <property type="evidence" value="ECO:0007669"/>
    <property type="project" value="InterPro"/>
</dbReference>
<evidence type="ECO:0000313" key="4">
    <source>
        <dbReference type="EMBL" id="KAK5895480.1"/>
    </source>
</evidence>
<feature type="region of interest" description="Disordered" evidence="2">
    <location>
        <begin position="1"/>
        <end position="98"/>
    </location>
</feature>
<feature type="compositionally biased region" description="Pro residues" evidence="2">
    <location>
        <begin position="38"/>
        <end position="65"/>
    </location>
</feature>
<dbReference type="PROSITE" id="PS00107">
    <property type="entry name" value="PROTEIN_KINASE_ATP"/>
    <property type="match status" value="1"/>
</dbReference>
<gene>
    <name evidence="4" type="ORF">CesoFtcFv8_012070</name>
</gene>
<dbReference type="AlphaFoldDB" id="A0AAN8C1P4"/>
<keyword evidence="1" id="KW-0547">Nucleotide-binding</keyword>
<dbReference type="Proteomes" id="UP001335648">
    <property type="component" value="Unassembled WGS sequence"/>
</dbReference>
<organism evidence="4 5">
    <name type="scientific">Champsocephalus esox</name>
    <name type="common">pike icefish</name>
    <dbReference type="NCBI Taxonomy" id="159716"/>
    <lineage>
        <taxon>Eukaryota</taxon>
        <taxon>Metazoa</taxon>
        <taxon>Chordata</taxon>
        <taxon>Craniata</taxon>
        <taxon>Vertebrata</taxon>
        <taxon>Euteleostomi</taxon>
        <taxon>Actinopterygii</taxon>
        <taxon>Neopterygii</taxon>
        <taxon>Teleostei</taxon>
        <taxon>Neoteleostei</taxon>
        <taxon>Acanthomorphata</taxon>
        <taxon>Eupercaria</taxon>
        <taxon>Perciformes</taxon>
        <taxon>Notothenioidei</taxon>
        <taxon>Channichthyidae</taxon>
        <taxon>Champsocephalus</taxon>
    </lineage>
</organism>
<evidence type="ECO:0000259" key="3">
    <source>
        <dbReference type="PROSITE" id="PS50011"/>
    </source>
</evidence>
<evidence type="ECO:0000256" key="2">
    <source>
        <dbReference type="SAM" id="MobiDB-lite"/>
    </source>
</evidence>
<sequence length="180" mass="19371">MGEHQRSPRAAARPIRAPAAAPPRDVIMHWASSLKPSSPFPPLPPVAPPTQPRAPPIHSEAPPPMTTFRLTSTVDKGGGRPLPRPGAPPLNLKSVLHQPPPVLSGSGVMRWSYEEVHAGTSGFSPSLKVGEGGFGVVYRATLRKRDCAVKRLKQDTLVDWALLKESFQTEVDKTVKVSST</sequence>
<evidence type="ECO:0000256" key="1">
    <source>
        <dbReference type="PROSITE-ProRule" id="PRU10141"/>
    </source>
</evidence>
<dbReference type="InterPro" id="IPR011009">
    <property type="entry name" value="Kinase-like_dom_sf"/>
</dbReference>
<dbReference type="InterPro" id="IPR000719">
    <property type="entry name" value="Prot_kinase_dom"/>
</dbReference>
<comment type="caution">
    <text evidence="4">The sequence shown here is derived from an EMBL/GenBank/DDBJ whole genome shotgun (WGS) entry which is preliminary data.</text>
</comment>
<dbReference type="PROSITE" id="PS50011">
    <property type="entry name" value="PROTEIN_KINASE_DOM"/>
    <property type="match status" value="1"/>
</dbReference>
<protein>
    <recommendedName>
        <fullName evidence="3">Protein kinase domain-containing protein</fullName>
    </recommendedName>
</protein>
<keyword evidence="1" id="KW-0067">ATP-binding</keyword>